<accession>A0A0A8ZY75</accession>
<sequence length="33" mass="3958">MAFLRRTPHHTRCACAWCSGRRTCTPWFLPHTR</sequence>
<evidence type="ECO:0000313" key="1">
    <source>
        <dbReference type="EMBL" id="JAD41700.1"/>
    </source>
</evidence>
<dbReference type="AlphaFoldDB" id="A0A0A8ZY75"/>
<reference evidence="1" key="2">
    <citation type="journal article" date="2015" name="Data Brief">
        <title>Shoot transcriptome of the giant reed, Arundo donax.</title>
        <authorList>
            <person name="Barrero R.A."/>
            <person name="Guerrero F.D."/>
            <person name="Moolhuijzen P."/>
            <person name="Goolsby J.A."/>
            <person name="Tidwell J."/>
            <person name="Bellgard S.E."/>
            <person name="Bellgard M.I."/>
        </authorList>
    </citation>
    <scope>NUCLEOTIDE SEQUENCE</scope>
    <source>
        <tissue evidence="1">Shoot tissue taken approximately 20 cm above the soil surface</tissue>
    </source>
</reference>
<proteinExistence type="predicted"/>
<name>A0A0A8ZY75_ARUDO</name>
<organism evidence="1">
    <name type="scientific">Arundo donax</name>
    <name type="common">Giant reed</name>
    <name type="synonym">Donax arundinaceus</name>
    <dbReference type="NCBI Taxonomy" id="35708"/>
    <lineage>
        <taxon>Eukaryota</taxon>
        <taxon>Viridiplantae</taxon>
        <taxon>Streptophyta</taxon>
        <taxon>Embryophyta</taxon>
        <taxon>Tracheophyta</taxon>
        <taxon>Spermatophyta</taxon>
        <taxon>Magnoliopsida</taxon>
        <taxon>Liliopsida</taxon>
        <taxon>Poales</taxon>
        <taxon>Poaceae</taxon>
        <taxon>PACMAD clade</taxon>
        <taxon>Arundinoideae</taxon>
        <taxon>Arundineae</taxon>
        <taxon>Arundo</taxon>
    </lineage>
</organism>
<protein>
    <submittedName>
        <fullName evidence="1">Uncharacterized protein</fullName>
    </submittedName>
</protein>
<dbReference type="EMBL" id="GBRH01256195">
    <property type="protein sequence ID" value="JAD41700.1"/>
    <property type="molecule type" value="Transcribed_RNA"/>
</dbReference>
<reference evidence="1" key="1">
    <citation type="submission" date="2014-09" db="EMBL/GenBank/DDBJ databases">
        <authorList>
            <person name="Magalhaes I.L.F."/>
            <person name="Oliveira U."/>
            <person name="Santos F.R."/>
            <person name="Vidigal T.H.D.A."/>
            <person name="Brescovit A.D."/>
            <person name="Santos A.J."/>
        </authorList>
    </citation>
    <scope>NUCLEOTIDE SEQUENCE</scope>
    <source>
        <tissue evidence="1">Shoot tissue taken approximately 20 cm above the soil surface</tissue>
    </source>
</reference>